<keyword evidence="9" id="KW-1185">Reference proteome</keyword>
<evidence type="ECO:0000256" key="3">
    <source>
        <dbReference type="ARBA" id="ARBA00022759"/>
    </source>
</evidence>
<reference evidence="8" key="1">
    <citation type="submission" date="2022-02" db="EMBL/GenBank/DDBJ databases">
        <title>Fredinandcohnia quinoae sp. nov. isolated from Chenopodium quinoa seeds.</title>
        <authorList>
            <person name="Saati-Santamaria Z."/>
            <person name="Flores-Felix J.D."/>
            <person name="Igual J.M."/>
            <person name="Velazquez E."/>
            <person name="Garcia-Fraile P."/>
            <person name="Martinez-Molina E."/>
        </authorList>
    </citation>
    <scope>NUCLEOTIDE SEQUENCE</scope>
    <source>
        <strain evidence="8">SECRCQ15</strain>
    </source>
</reference>
<evidence type="ECO:0000259" key="7">
    <source>
        <dbReference type="Pfam" id="PF08340"/>
    </source>
</evidence>
<dbReference type="GO" id="GO:0004521">
    <property type="term" value="F:RNA endonuclease activity"/>
    <property type="evidence" value="ECO:0007669"/>
    <property type="project" value="InterPro"/>
</dbReference>
<dbReference type="Pfam" id="PF08340">
    <property type="entry name" value="YicC-like_C"/>
    <property type="match status" value="1"/>
</dbReference>
<evidence type="ECO:0000256" key="5">
    <source>
        <dbReference type="ARBA" id="ARBA00035648"/>
    </source>
</evidence>
<dbReference type="InterPro" id="IPR005229">
    <property type="entry name" value="YicC/YloC-like"/>
</dbReference>
<name>A0AAW5DXR9_9BACI</name>
<keyword evidence="3" id="KW-0255">Endonuclease</keyword>
<dbReference type="EMBL" id="JAKTTI010000001">
    <property type="protein sequence ID" value="MCH1623840.1"/>
    <property type="molecule type" value="Genomic_DNA"/>
</dbReference>
<evidence type="ECO:0000256" key="4">
    <source>
        <dbReference type="ARBA" id="ARBA00022801"/>
    </source>
</evidence>
<evidence type="ECO:0000256" key="2">
    <source>
        <dbReference type="ARBA" id="ARBA00022722"/>
    </source>
</evidence>
<dbReference type="PANTHER" id="PTHR30636:SF3">
    <property type="entry name" value="UPF0701 PROTEIN YICC"/>
    <property type="match status" value="1"/>
</dbReference>
<dbReference type="PANTHER" id="PTHR30636">
    <property type="entry name" value="UPF0701 PROTEIN YICC"/>
    <property type="match status" value="1"/>
</dbReference>
<protein>
    <submittedName>
        <fullName evidence="8">YicC family protein</fullName>
    </submittedName>
</protein>
<evidence type="ECO:0000313" key="9">
    <source>
        <dbReference type="Proteomes" id="UP001431131"/>
    </source>
</evidence>
<accession>A0AAW5DXR9</accession>
<evidence type="ECO:0000256" key="1">
    <source>
        <dbReference type="ARBA" id="ARBA00001968"/>
    </source>
</evidence>
<comment type="similarity">
    <text evidence="5">Belongs to the YicC/YloC family.</text>
</comment>
<evidence type="ECO:0000313" key="8">
    <source>
        <dbReference type="EMBL" id="MCH1623840.1"/>
    </source>
</evidence>
<dbReference type="Pfam" id="PF03755">
    <property type="entry name" value="YicC-like_N"/>
    <property type="match status" value="1"/>
</dbReference>
<organism evidence="8 9">
    <name type="scientific">Fredinandcohnia quinoae</name>
    <dbReference type="NCBI Taxonomy" id="2918902"/>
    <lineage>
        <taxon>Bacteria</taxon>
        <taxon>Bacillati</taxon>
        <taxon>Bacillota</taxon>
        <taxon>Bacilli</taxon>
        <taxon>Bacillales</taxon>
        <taxon>Bacillaceae</taxon>
        <taxon>Fredinandcohnia</taxon>
    </lineage>
</organism>
<sequence>MILSMTGFGQARKEMESYSVTAEIKSINHRFCEINIRMPRQLLVIEDKIKKAIMEHVKRGRVEVFLTIEGEGLVKKSLNIDWELMDHLYHSIKDIQEKYNLTDMITTQQLLSLDDILSIDDVELENNELELIVIEVIQVAVEELKMMREVEGKKLLEEINNYLNQIENNVNAVYQYAPHVVNQYQERLAKRINEYINGEIDDNRILTEVAIFAEKADVSEELTRLHSHISQFKEATYTNDSIGRKLDFIIQEMNREINTIGSKANDSKIAKHVVEMKSLLEKIKEQVQNIE</sequence>
<keyword evidence="2" id="KW-0540">Nuclease</keyword>
<dbReference type="AlphaFoldDB" id="A0AAW5DXR9"/>
<feature type="domain" description="Endoribonuclease YicC-like C-terminal" evidence="7">
    <location>
        <begin position="175"/>
        <end position="291"/>
    </location>
</feature>
<gene>
    <name evidence="8" type="ORF">MJG50_00760</name>
</gene>
<feature type="domain" description="Endoribonuclease YicC-like N-terminal" evidence="6">
    <location>
        <begin position="2"/>
        <end position="156"/>
    </location>
</feature>
<dbReference type="RefSeq" id="WP_240252314.1">
    <property type="nucleotide sequence ID" value="NZ_JAKTTI010000001.1"/>
</dbReference>
<dbReference type="NCBIfam" id="TIGR00255">
    <property type="entry name" value="YicC/YloC family endoribonuclease"/>
    <property type="match status" value="1"/>
</dbReference>
<dbReference type="InterPro" id="IPR013551">
    <property type="entry name" value="YicC-like_C"/>
</dbReference>
<comment type="caution">
    <text evidence="8">The sequence shown here is derived from an EMBL/GenBank/DDBJ whole genome shotgun (WGS) entry which is preliminary data.</text>
</comment>
<dbReference type="Proteomes" id="UP001431131">
    <property type="component" value="Unassembled WGS sequence"/>
</dbReference>
<dbReference type="GO" id="GO:0016787">
    <property type="term" value="F:hydrolase activity"/>
    <property type="evidence" value="ECO:0007669"/>
    <property type="project" value="UniProtKB-KW"/>
</dbReference>
<keyword evidence="4" id="KW-0378">Hydrolase</keyword>
<comment type="cofactor">
    <cofactor evidence="1">
        <name>a divalent metal cation</name>
        <dbReference type="ChEBI" id="CHEBI:60240"/>
    </cofactor>
</comment>
<evidence type="ECO:0000259" key="6">
    <source>
        <dbReference type="Pfam" id="PF03755"/>
    </source>
</evidence>
<dbReference type="InterPro" id="IPR013527">
    <property type="entry name" value="YicC-like_N"/>
</dbReference>
<proteinExistence type="inferred from homology"/>